<evidence type="ECO:0000256" key="2">
    <source>
        <dbReference type="SAM" id="MobiDB-lite"/>
    </source>
</evidence>
<protein>
    <submittedName>
        <fullName evidence="5">Chitin-binding type-1 domain-containing protein</fullName>
    </submittedName>
</protein>
<gene>
    <name evidence="3" type="ORF">ECPE_LOCUS8226</name>
</gene>
<dbReference type="WBParaSite" id="ECPE_0000825001-mRNA-1">
    <property type="protein sequence ID" value="ECPE_0000825001-mRNA-1"/>
    <property type="gene ID" value="ECPE_0000825001"/>
</dbReference>
<evidence type="ECO:0000313" key="5">
    <source>
        <dbReference type="WBParaSite" id="ECPE_0000825001-mRNA-1"/>
    </source>
</evidence>
<organism evidence="5">
    <name type="scientific">Echinostoma caproni</name>
    <dbReference type="NCBI Taxonomy" id="27848"/>
    <lineage>
        <taxon>Eukaryota</taxon>
        <taxon>Metazoa</taxon>
        <taxon>Spiralia</taxon>
        <taxon>Lophotrochozoa</taxon>
        <taxon>Platyhelminthes</taxon>
        <taxon>Trematoda</taxon>
        <taxon>Digenea</taxon>
        <taxon>Plagiorchiida</taxon>
        <taxon>Echinostomata</taxon>
        <taxon>Echinostomatoidea</taxon>
        <taxon>Echinostomatidae</taxon>
        <taxon>Echinostoma</taxon>
    </lineage>
</organism>
<dbReference type="InterPro" id="IPR011989">
    <property type="entry name" value="ARM-like"/>
</dbReference>
<accession>A0A183AMP1</accession>
<dbReference type="AlphaFoldDB" id="A0A183AMP1"/>
<dbReference type="PANTHER" id="PTHR45976">
    <property type="entry name" value="ARMADILLO SEGMENT POLARITY PROTEIN"/>
    <property type="match status" value="1"/>
</dbReference>
<dbReference type="Proteomes" id="UP000272942">
    <property type="component" value="Unassembled WGS sequence"/>
</dbReference>
<reference evidence="5" key="1">
    <citation type="submission" date="2016-06" db="UniProtKB">
        <authorList>
            <consortium name="WormBaseParasite"/>
        </authorList>
    </citation>
    <scope>IDENTIFICATION</scope>
</reference>
<name>A0A183AMP1_9TREM</name>
<evidence type="ECO:0000313" key="4">
    <source>
        <dbReference type="Proteomes" id="UP000272942"/>
    </source>
</evidence>
<dbReference type="GO" id="GO:0007155">
    <property type="term" value="P:cell adhesion"/>
    <property type="evidence" value="ECO:0007669"/>
    <property type="project" value="InterPro"/>
</dbReference>
<feature type="region of interest" description="Disordered" evidence="2">
    <location>
        <begin position="375"/>
        <end position="403"/>
    </location>
</feature>
<reference evidence="3 4" key="2">
    <citation type="submission" date="2018-11" db="EMBL/GenBank/DDBJ databases">
        <authorList>
            <consortium name="Pathogen Informatics"/>
        </authorList>
    </citation>
    <scope>NUCLEOTIDE SEQUENCE [LARGE SCALE GENOMIC DNA]</scope>
    <source>
        <strain evidence="3 4">Egypt</strain>
    </source>
</reference>
<evidence type="ECO:0000313" key="3">
    <source>
        <dbReference type="EMBL" id="VDP83032.1"/>
    </source>
</evidence>
<proteinExistence type="predicted"/>
<dbReference type="EMBL" id="UZAN01045690">
    <property type="protein sequence ID" value="VDP83032.1"/>
    <property type="molecule type" value="Genomic_DNA"/>
</dbReference>
<dbReference type="InterPro" id="IPR000225">
    <property type="entry name" value="Armadillo"/>
</dbReference>
<feature type="region of interest" description="Disordered" evidence="2">
    <location>
        <begin position="210"/>
        <end position="230"/>
    </location>
</feature>
<dbReference type="PROSITE" id="PS50176">
    <property type="entry name" value="ARM_REPEAT"/>
    <property type="match status" value="1"/>
</dbReference>
<feature type="compositionally biased region" description="Polar residues" evidence="2">
    <location>
        <begin position="393"/>
        <end position="403"/>
    </location>
</feature>
<dbReference type="GO" id="GO:0045296">
    <property type="term" value="F:cadherin binding"/>
    <property type="evidence" value="ECO:0007669"/>
    <property type="project" value="InterPro"/>
</dbReference>
<dbReference type="OrthoDB" id="195736at2759"/>
<dbReference type="Gene3D" id="1.25.10.10">
    <property type="entry name" value="Leucine-rich Repeat Variant"/>
    <property type="match status" value="1"/>
</dbReference>
<evidence type="ECO:0000256" key="1">
    <source>
        <dbReference type="PROSITE-ProRule" id="PRU00259"/>
    </source>
</evidence>
<sequence length="434" mass="45369">MFVIDFFSYHLFQRSSFNGSNSNPPFATMVQSVRLEEIVEGICGALHMLAKDYATRSYLALLKAPNLAIAPNVQPGGPGLAIFVHLLYSAHESIQRAAAGVLAEVSLDRDGLDALANLPGASARFNELVHSRNEAIATYASAVVIRLTEERKVTSGTTCMFPSHVEALNTPPLPMDIGGSIQGPPMQQAAPMGSGCPLSTIPSHPTWSHQFSPGPVSQDPMHIASSPPPNSLTEMLGPPPAAYKGPTCTGYCGYWGDCGSTGGCSDPNCMYLDHCGSGYCGAPPPVRSMRPDALPVGSTYPHCGPNYVHLGPHPTALDPGLATANPPVVAGVTTLPMGNGSASARKSGYASLDTSGYMSPSSEMYMAQPSTTYKSVSNAPPVRHSRPAAMPGVQTNPAGSSASPAIVSGTGYLSPELMSLDDPNSDWLTNQNLL</sequence>
<feature type="repeat" description="ARM" evidence="1">
    <location>
        <begin position="78"/>
        <end position="120"/>
    </location>
</feature>
<dbReference type="InterPro" id="IPR013284">
    <property type="entry name" value="Beta-catenin"/>
</dbReference>
<keyword evidence="4" id="KW-1185">Reference proteome</keyword>